<dbReference type="Pfam" id="PF00356">
    <property type="entry name" value="LacI"/>
    <property type="match status" value="1"/>
</dbReference>
<evidence type="ECO:0000259" key="5">
    <source>
        <dbReference type="PROSITE" id="PS50932"/>
    </source>
</evidence>
<proteinExistence type="predicted"/>
<dbReference type="PANTHER" id="PTHR30146:SF109">
    <property type="entry name" value="HTH-TYPE TRANSCRIPTIONAL REGULATOR GALS"/>
    <property type="match status" value="1"/>
</dbReference>
<evidence type="ECO:0000313" key="6">
    <source>
        <dbReference type="EMBL" id="MBT9290763.1"/>
    </source>
</evidence>
<keyword evidence="7" id="KW-1185">Reference proteome</keyword>
<dbReference type="AlphaFoldDB" id="A0A947GBX8"/>
<keyword evidence="2 6" id="KW-0238">DNA-binding</keyword>
<reference evidence="6 7" key="1">
    <citation type="submission" date="2021-06" db="EMBL/GenBank/DDBJ databases">
        <authorList>
            <person name="Grouzdev D.S."/>
            <person name="Koziaeva V."/>
        </authorList>
    </citation>
    <scope>NUCLEOTIDE SEQUENCE [LARGE SCALE GENOMIC DNA]</scope>
    <source>
        <strain evidence="6 7">22</strain>
    </source>
</reference>
<dbReference type="PANTHER" id="PTHR30146">
    <property type="entry name" value="LACI-RELATED TRANSCRIPTIONAL REPRESSOR"/>
    <property type="match status" value="1"/>
</dbReference>
<dbReference type="RefSeq" id="WP_261969354.1">
    <property type="nucleotide sequence ID" value="NZ_JAHHZF010000007.1"/>
</dbReference>
<dbReference type="SMART" id="SM00354">
    <property type="entry name" value="HTH_LACI"/>
    <property type="match status" value="1"/>
</dbReference>
<dbReference type="CDD" id="cd06278">
    <property type="entry name" value="PBP1_LacI-like"/>
    <property type="match status" value="1"/>
</dbReference>
<feature type="region of interest" description="Disordered" evidence="4">
    <location>
        <begin position="1"/>
        <end position="41"/>
    </location>
</feature>
<organism evidence="6 7">
    <name type="scientific">Prosthecodimorpha staleyi</name>
    <dbReference type="NCBI Taxonomy" id="2840188"/>
    <lineage>
        <taxon>Bacteria</taxon>
        <taxon>Pseudomonadati</taxon>
        <taxon>Pseudomonadota</taxon>
        <taxon>Alphaproteobacteria</taxon>
        <taxon>Hyphomicrobiales</taxon>
        <taxon>Ancalomicrobiaceae</taxon>
        <taxon>Prosthecodimorpha</taxon>
    </lineage>
</organism>
<evidence type="ECO:0000256" key="2">
    <source>
        <dbReference type="ARBA" id="ARBA00023125"/>
    </source>
</evidence>
<dbReference type="EMBL" id="JAHHZF010000007">
    <property type="protein sequence ID" value="MBT9290763.1"/>
    <property type="molecule type" value="Genomic_DNA"/>
</dbReference>
<sequence>MNTCANAVEAATGTSRPGEESRQSGGFGLGEDEADRAGRRGRRVTAADVARVAGVSRVAVSRSFTPGASVSDAIRDRVIAAARTLGYRPNAFARQLNRDRSELVAFVAGFIDNYYYAVFFDRLLNELQTRGWRTLYVHVGAGGDAVEALAQASEYPVACTIVAAGSLDVDAIAALRAMGPVILAGPASALPDADAVSSDGGRGMALVVDHLVGRGRRRLACISGPASLASARERAEAFGTALAGHGLAPAGIVHTDFTEPGGVEGMRRLLDAYGPPDAVVCGNDAIAFGVLNLLRAETALAVPGDIAVTGFDDTAPAAWPLIALTTVASPLDRRIAAICDLLDRRVADPDAPALRIRIEPHLVVRATG</sequence>
<dbReference type="Proteomes" id="UP000766595">
    <property type="component" value="Unassembled WGS sequence"/>
</dbReference>
<name>A0A947GBX8_9HYPH</name>
<evidence type="ECO:0000313" key="7">
    <source>
        <dbReference type="Proteomes" id="UP000766595"/>
    </source>
</evidence>
<dbReference type="InterPro" id="IPR010982">
    <property type="entry name" value="Lambda_DNA-bd_dom_sf"/>
</dbReference>
<gene>
    <name evidence="6" type="ORF">KL771_14940</name>
</gene>
<dbReference type="InterPro" id="IPR028082">
    <property type="entry name" value="Peripla_BP_I"/>
</dbReference>
<dbReference type="SUPFAM" id="SSF47413">
    <property type="entry name" value="lambda repressor-like DNA-binding domains"/>
    <property type="match status" value="1"/>
</dbReference>
<dbReference type="CDD" id="cd01392">
    <property type="entry name" value="HTH_LacI"/>
    <property type="match status" value="1"/>
</dbReference>
<dbReference type="Gene3D" id="1.10.260.40">
    <property type="entry name" value="lambda repressor-like DNA-binding domains"/>
    <property type="match status" value="1"/>
</dbReference>
<accession>A0A947GBX8</accession>
<dbReference type="Gene3D" id="3.40.50.2300">
    <property type="match status" value="2"/>
</dbReference>
<keyword evidence="3" id="KW-0804">Transcription</keyword>
<dbReference type="GO" id="GO:0003700">
    <property type="term" value="F:DNA-binding transcription factor activity"/>
    <property type="evidence" value="ECO:0007669"/>
    <property type="project" value="TreeGrafter"/>
</dbReference>
<feature type="domain" description="HTH lacI-type" evidence="5">
    <location>
        <begin position="44"/>
        <end position="98"/>
    </location>
</feature>
<evidence type="ECO:0000256" key="1">
    <source>
        <dbReference type="ARBA" id="ARBA00023015"/>
    </source>
</evidence>
<dbReference type="InterPro" id="IPR046335">
    <property type="entry name" value="LacI/GalR-like_sensor"/>
</dbReference>
<dbReference type="InterPro" id="IPR000843">
    <property type="entry name" value="HTH_LacI"/>
</dbReference>
<evidence type="ECO:0000256" key="3">
    <source>
        <dbReference type="ARBA" id="ARBA00023163"/>
    </source>
</evidence>
<dbReference type="PROSITE" id="PS50932">
    <property type="entry name" value="HTH_LACI_2"/>
    <property type="match status" value="1"/>
</dbReference>
<dbReference type="GO" id="GO:0000976">
    <property type="term" value="F:transcription cis-regulatory region binding"/>
    <property type="evidence" value="ECO:0007669"/>
    <property type="project" value="TreeGrafter"/>
</dbReference>
<comment type="caution">
    <text evidence="6">The sequence shown here is derived from an EMBL/GenBank/DDBJ whole genome shotgun (WGS) entry which is preliminary data.</text>
</comment>
<protein>
    <submittedName>
        <fullName evidence="6">LacI family DNA-binding transcriptional regulator</fullName>
    </submittedName>
</protein>
<dbReference type="SUPFAM" id="SSF53822">
    <property type="entry name" value="Periplasmic binding protein-like I"/>
    <property type="match status" value="1"/>
</dbReference>
<dbReference type="Pfam" id="PF13377">
    <property type="entry name" value="Peripla_BP_3"/>
    <property type="match status" value="1"/>
</dbReference>
<evidence type="ECO:0000256" key="4">
    <source>
        <dbReference type="SAM" id="MobiDB-lite"/>
    </source>
</evidence>
<keyword evidence="1" id="KW-0805">Transcription regulation</keyword>